<evidence type="ECO:0000256" key="1">
    <source>
        <dbReference type="ARBA" id="ARBA00022737"/>
    </source>
</evidence>
<protein>
    <submittedName>
        <fullName evidence="4">RING-type E3 ubiquitin transferase</fullName>
    </submittedName>
</protein>
<evidence type="ECO:0000313" key="5">
    <source>
        <dbReference type="Proteomes" id="UP001163823"/>
    </source>
</evidence>
<name>A0AAD7L180_QUISA</name>
<dbReference type="AlphaFoldDB" id="A0AAD7L180"/>
<evidence type="ECO:0000313" key="4">
    <source>
        <dbReference type="EMBL" id="KAJ7949358.1"/>
    </source>
</evidence>
<keyword evidence="1" id="KW-0677">Repeat</keyword>
<evidence type="ECO:0000259" key="3">
    <source>
        <dbReference type="Pfam" id="PF25598"/>
    </source>
</evidence>
<dbReference type="FunFam" id="1.25.10.10:FF:000561">
    <property type="entry name" value="ARM repeat superfamily protein"/>
    <property type="match status" value="1"/>
</dbReference>
<dbReference type="InterPro" id="IPR058678">
    <property type="entry name" value="ARM_PUB"/>
</dbReference>
<feature type="domain" description="U-box" evidence="3">
    <location>
        <begin position="14"/>
        <end position="294"/>
    </location>
</feature>
<dbReference type="InterPro" id="IPR016024">
    <property type="entry name" value="ARM-type_fold"/>
</dbReference>
<dbReference type="Proteomes" id="UP001163823">
    <property type="component" value="Chromosome 12"/>
</dbReference>
<dbReference type="InterPro" id="IPR011989">
    <property type="entry name" value="ARM-like"/>
</dbReference>
<dbReference type="Gene3D" id="1.25.10.10">
    <property type="entry name" value="Leucine-rich Repeat Variant"/>
    <property type="match status" value="1"/>
</dbReference>
<dbReference type="EMBL" id="JARAOO010000012">
    <property type="protein sequence ID" value="KAJ7949358.1"/>
    <property type="molecule type" value="Genomic_DNA"/>
</dbReference>
<reference evidence="4" key="1">
    <citation type="journal article" date="2023" name="Science">
        <title>Elucidation of the pathway for biosynthesis of saponin adjuvants from the soapbark tree.</title>
        <authorList>
            <person name="Reed J."/>
            <person name="Orme A."/>
            <person name="El-Demerdash A."/>
            <person name="Owen C."/>
            <person name="Martin L.B.B."/>
            <person name="Misra R.C."/>
            <person name="Kikuchi S."/>
            <person name="Rejzek M."/>
            <person name="Martin A.C."/>
            <person name="Harkess A."/>
            <person name="Leebens-Mack J."/>
            <person name="Louveau T."/>
            <person name="Stephenson M.J."/>
            <person name="Osbourn A."/>
        </authorList>
    </citation>
    <scope>NUCLEOTIDE SEQUENCE</scope>
    <source>
        <strain evidence="4">S10</strain>
    </source>
</reference>
<dbReference type="SUPFAM" id="SSF48371">
    <property type="entry name" value="ARM repeat"/>
    <property type="match status" value="1"/>
</dbReference>
<dbReference type="PANTHER" id="PTHR23315:SF238">
    <property type="entry name" value="ARM REPEAT SUPERFAMILY PROTEIN"/>
    <property type="match status" value="1"/>
</dbReference>
<gene>
    <name evidence="4" type="ORF">O6P43_029703</name>
</gene>
<keyword evidence="2" id="KW-0833">Ubl conjugation pathway</keyword>
<dbReference type="KEGG" id="qsa:O6P43_029703"/>
<accession>A0AAD7L180</accession>
<keyword evidence="5" id="KW-1185">Reference proteome</keyword>
<sequence>MEVKRRGVRFLVGKLSSVSEQTRVEALCELRLMTKHDSESRPLIAEAGAIPYLADTLYSSSPASQENAAAILLNLSISSRESLMATRGLLDAFSDVLRHHDSTSSASAVQSSAATLHSLLMVDEYRPIIGSKRDIVYSLVDIIKKPNSHPRSIKDSLKALFGIALYPLNRNTMIQLGAIPPLFTLVVKDGRFGIVEDATAVIAQIAGCEDSEEAFGKVSGVRILVDVLDLATGSSTRTKENAVSALLNFVRYGGERVASDVRDVASGALDGIADVAENGSSKGKSKAVALLKVLIHGGSAGNLWSVSRFDSSLNQAS</sequence>
<comment type="caution">
    <text evidence="4">The sequence shown here is derived from an EMBL/GenBank/DDBJ whole genome shotgun (WGS) entry which is preliminary data.</text>
</comment>
<organism evidence="4 5">
    <name type="scientific">Quillaja saponaria</name>
    <name type="common">Soap bark tree</name>
    <dbReference type="NCBI Taxonomy" id="32244"/>
    <lineage>
        <taxon>Eukaryota</taxon>
        <taxon>Viridiplantae</taxon>
        <taxon>Streptophyta</taxon>
        <taxon>Embryophyta</taxon>
        <taxon>Tracheophyta</taxon>
        <taxon>Spermatophyta</taxon>
        <taxon>Magnoliopsida</taxon>
        <taxon>eudicotyledons</taxon>
        <taxon>Gunneridae</taxon>
        <taxon>Pentapetalae</taxon>
        <taxon>rosids</taxon>
        <taxon>fabids</taxon>
        <taxon>Fabales</taxon>
        <taxon>Quillajaceae</taxon>
        <taxon>Quillaja</taxon>
    </lineage>
</organism>
<dbReference type="SMART" id="SM00185">
    <property type="entry name" value="ARM"/>
    <property type="match status" value="3"/>
</dbReference>
<dbReference type="PANTHER" id="PTHR23315">
    <property type="entry name" value="U BOX DOMAIN-CONTAINING"/>
    <property type="match status" value="1"/>
</dbReference>
<evidence type="ECO:0000256" key="2">
    <source>
        <dbReference type="ARBA" id="ARBA00022786"/>
    </source>
</evidence>
<dbReference type="InterPro" id="IPR000225">
    <property type="entry name" value="Armadillo"/>
</dbReference>
<proteinExistence type="predicted"/>
<keyword evidence="4" id="KW-0808">Transferase</keyword>
<dbReference type="Pfam" id="PF25598">
    <property type="entry name" value="ARM_PUB"/>
    <property type="match status" value="1"/>
</dbReference>
<dbReference type="GO" id="GO:0016740">
    <property type="term" value="F:transferase activity"/>
    <property type="evidence" value="ECO:0007669"/>
    <property type="project" value="UniProtKB-KW"/>
</dbReference>